<gene>
    <name evidence="2" type="ORF">KUV26_05420</name>
</gene>
<comment type="caution">
    <text evidence="2">The sequence shown here is derived from an EMBL/GenBank/DDBJ whole genome shotgun (WGS) entry which is preliminary data.</text>
</comment>
<evidence type="ECO:0000313" key="3">
    <source>
        <dbReference type="Proteomes" id="UP000766629"/>
    </source>
</evidence>
<keyword evidence="1" id="KW-1133">Transmembrane helix</keyword>
<evidence type="ECO:0000313" key="2">
    <source>
        <dbReference type="EMBL" id="MBY6138872.1"/>
    </source>
</evidence>
<accession>A0ABS7NCF0</accession>
<dbReference type="InterPro" id="IPR029045">
    <property type="entry name" value="ClpP/crotonase-like_dom_sf"/>
</dbReference>
<evidence type="ECO:0000256" key="1">
    <source>
        <dbReference type="SAM" id="Phobius"/>
    </source>
</evidence>
<dbReference type="Proteomes" id="UP000766629">
    <property type="component" value="Unassembled WGS sequence"/>
</dbReference>
<protein>
    <submittedName>
        <fullName evidence="2">Uncharacterized protein</fullName>
    </submittedName>
</protein>
<feature type="transmembrane region" description="Helical" evidence="1">
    <location>
        <begin position="78"/>
        <end position="99"/>
    </location>
</feature>
<name>A0ABS7NCF0_9RHOB</name>
<keyword evidence="1" id="KW-0812">Transmembrane</keyword>
<organism evidence="2 3">
    <name type="scientific">Leisingera daeponensis</name>
    <dbReference type="NCBI Taxonomy" id="405746"/>
    <lineage>
        <taxon>Bacteria</taxon>
        <taxon>Pseudomonadati</taxon>
        <taxon>Pseudomonadota</taxon>
        <taxon>Alphaproteobacteria</taxon>
        <taxon>Rhodobacterales</taxon>
        <taxon>Roseobacteraceae</taxon>
        <taxon>Leisingera</taxon>
    </lineage>
</organism>
<reference evidence="2 3" key="1">
    <citation type="submission" date="2021-06" db="EMBL/GenBank/DDBJ databases">
        <title>50 bacteria genomes isolated from Dapeng, Shenzhen, China.</title>
        <authorList>
            <person name="Zheng W."/>
            <person name="Yu S."/>
            <person name="Huang Y."/>
        </authorList>
    </citation>
    <scope>NUCLEOTIDE SEQUENCE [LARGE SCALE GENOMIC DNA]</scope>
    <source>
        <strain evidence="2 3">DP1N14-2</strain>
    </source>
</reference>
<feature type="transmembrane region" description="Helical" evidence="1">
    <location>
        <begin position="40"/>
        <end position="58"/>
    </location>
</feature>
<dbReference type="SUPFAM" id="SSF52096">
    <property type="entry name" value="ClpP/crotonase"/>
    <property type="match status" value="1"/>
</dbReference>
<dbReference type="EMBL" id="JAHVJA010000002">
    <property type="protein sequence ID" value="MBY6138872.1"/>
    <property type="molecule type" value="Genomic_DNA"/>
</dbReference>
<dbReference type="RefSeq" id="WP_222502780.1">
    <property type="nucleotide sequence ID" value="NZ_JAHVJA010000002.1"/>
</dbReference>
<keyword evidence="3" id="KW-1185">Reference proteome</keyword>
<dbReference type="Gene3D" id="3.90.226.10">
    <property type="entry name" value="2-enoyl-CoA Hydratase, Chain A, domain 1"/>
    <property type="match status" value="1"/>
</dbReference>
<proteinExistence type="predicted"/>
<keyword evidence="1" id="KW-0472">Membrane</keyword>
<sequence length="286" mass="31019">MLHRPPAPPPSLPRSLALQVVLPRAAVLLGWLALNHWIRLPVPLVFALISADGLFLLWQSRALLRSADAHVQSTGAMAPVWGGYLLMLFAGFAALTQWWDALLIARAIEEPAYAEQRRMEREALYSLSVSGDGRSLRLRGEITYGLTKRLRRLAADNPSLVQVDLAGPGGLIAEARGAAQLIRQRGWDTRADGLCASACTLVFAAGRRRTLGSGGQLGFHSYTLMFGSGLPQVDLQREQEKDRAFLLGQGVSAEFAARIFAVPGTELWLPGRDELLGAGLIGPEPQ</sequence>